<dbReference type="Gene3D" id="6.10.140.210">
    <property type="match status" value="1"/>
</dbReference>
<evidence type="ECO:0000313" key="1">
    <source>
        <dbReference type="EMBL" id="CAD7230129.1"/>
    </source>
</evidence>
<sequence>MKRSAYDDLLCDQCCLDRWSAIVWPGASERILAYDEHVLVREYKTVPQHRVVPKLGVQYPIIGAIVAIFRAWQMIGERRVFPASSRHDMNVKGHNPPSGVAVDGDCTAPTKKGRTKS</sequence>
<name>A0A7R8WJ96_9CRUS</name>
<reference evidence="1" key="1">
    <citation type="submission" date="2020-11" db="EMBL/GenBank/DDBJ databases">
        <authorList>
            <person name="Tran Van P."/>
        </authorList>
    </citation>
    <scope>NUCLEOTIDE SEQUENCE</scope>
</reference>
<accession>A0A7R8WJ96</accession>
<dbReference type="EMBL" id="OB662483">
    <property type="protein sequence ID" value="CAD7230129.1"/>
    <property type="molecule type" value="Genomic_DNA"/>
</dbReference>
<protein>
    <submittedName>
        <fullName evidence="1">Uncharacterized protein</fullName>
    </submittedName>
</protein>
<dbReference type="AlphaFoldDB" id="A0A7R8WJ96"/>
<proteinExistence type="predicted"/>
<gene>
    <name evidence="1" type="ORF">CTOB1V02_LOCUS7992</name>
</gene>
<organism evidence="1">
    <name type="scientific">Cyprideis torosa</name>
    <dbReference type="NCBI Taxonomy" id="163714"/>
    <lineage>
        <taxon>Eukaryota</taxon>
        <taxon>Metazoa</taxon>
        <taxon>Ecdysozoa</taxon>
        <taxon>Arthropoda</taxon>
        <taxon>Crustacea</taxon>
        <taxon>Oligostraca</taxon>
        <taxon>Ostracoda</taxon>
        <taxon>Podocopa</taxon>
        <taxon>Podocopida</taxon>
        <taxon>Cytherocopina</taxon>
        <taxon>Cytheroidea</taxon>
        <taxon>Cytherideidae</taxon>
        <taxon>Cyprideis</taxon>
    </lineage>
</organism>